<gene>
    <name evidence="1" type="ORF">CTA1_8686</name>
</gene>
<dbReference type="EMBL" id="PJEX01000018">
    <property type="protein sequence ID" value="TKW58854.1"/>
    <property type="molecule type" value="Genomic_DNA"/>
</dbReference>
<dbReference type="Proteomes" id="UP000310108">
    <property type="component" value="Unassembled WGS sequence"/>
</dbReference>
<accession>A0A4U6XSI6</accession>
<proteinExistence type="predicted"/>
<evidence type="ECO:0000313" key="2">
    <source>
        <dbReference type="Proteomes" id="UP000310108"/>
    </source>
</evidence>
<sequence>MVLVKPGLNSFSKCAFLGRFSTASSSISSRLARRWVVMLCDY</sequence>
<evidence type="ECO:0000313" key="1">
    <source>
        <dbReference type="EMBL" id="TKW58854.1"/>
    </source>
</evidence>
<name>A0A4U6XSI6_9PEZI</name>
<comment type="caution">
    <text evidence="1">The sequence shown here is derived from an EMBL/GenBank/DDBJ whole genome shotgun (WGS) entry which is preliminary data.</text>
</comment>
<keyword evidence="2" id="KW-1185">Reference proteome</keyword>
<dbReference type="AlphaFoldDB" id="A0A4U6XSI6"/>
<protein>
    <submittedName>
        <fullName evidence="1">Uncharacterized protein</fullName>
    </submittedName>
</protein>
<organism evidence="1 2">
    <name type="scientific">Colletotrichum tanaceti</name>
    <dbReference type="NCBI Taxonomy" id="1306861"/>
    <lineage>
        <taxon>Eukaryota</taxon>
        <taxon>Fungi</taxon>
        <taxon>Dikarya</taxon>
        <taxon>Ascomycota</taxon>
        <taxon>Pezizomycotina</taxon>
        <taxon>Sordariomycetes</taxon>
        <taxon>Hypocreomycetidae</taxon>
        <taxon>Glomerellales</taxon>
        <taxon>Glomerellaceae</taxon>
        <taxon>Colletotrichum</taxon>
        <taxon>Colletotrichum destructivum species complex</taxon>
    </lineage>
</organism>
<reference evidence="1 2" key="1">
    <citation type="journal article" date="2019" name="PLoS ONE">
        <title>Comparative genome analysis indicates high evolutionary potential of pathogenicity genes in Colletotrichum tanaceti.</title>
        <authorList>
            <person name="Lelwala R.V."/>
            <person name="Korhonen P.K."/>
            <person name="Young N.D."/>
            <person name="Scott J.B."/>
            <person name="Ades P.A."/>
            <person name="Gasser R.B."/>
            <person name="Taylor P.W.J."/>
        </authorList>
    </citation>
    <scope>NUCLEOTIDE SEQUENCE [LARGE SCALE GENOMIC DNA]</scope>
    <source>
        <strain evidence="1">BRIP57314</strain>
    </source>
</reference>